<dbReference type="GO" id="GO:0005524">
    <property type="term" value="F:ATP binding"/>
    <property type="evidence" value="ECO:0007669"/>
    <property type="project" value="UniProtKB-KW"/>
</dbReference>
<gene>
    <name evidence="5" type="primary">epsE</name>
    <name evidence="5" type="ORF">NCTC13028_00036</name>
</gene>
<accession>A0A2X2W0N9</accession>
<protein>
    <submittedName>
        <fullName evidence="5">General secretion pathway protein E</fullName>
    </submittedName>
</protein>
<dbReference type="GO" id="GO:0005886">
    <property type="term" value="C:plasma membrane"/>
    <property type="evidence" value="ECO:0007669"/>
    <property type="project" value="TreeGrafter"/>
</dbReference>
<reference evidence="5 6" key="1">
    <citation type="submission" date="2018-06" db="EMBL/GenBank/DDBJ databases">
        <authorList>
            <consortium name="Pathogen Informatics"/>
            <person name="Doyle S."/>
        </authorList>
    </citation>
    <scope>NUCLEOTIDE SEQUENCE [LARGE SCALE GENOMIC DNA]</scope>
    <source>
        <strain evidence="5 6">NCTC13028</strain>
    </source>
</reference>
<evidence type="ECO:0000259" key="4">
    <source>
        <dbReference type="PROSITE" id="PS00662"/>
    </source>
</evidence>
<comment type="similarity">
    <text evidence="1">Belongs to the GSP E family.</text>
</comment>
<dbReference type="RefSeq" id="WP_111921017.1">
    <property type="nucleotide sequence ID" value="NZ_JBCECZ010000064.1"/>
</dbReference>
<sequence length="482" mass="56647">MSEIKYNFIVNQEAVDKIPLNISEKYFIFPYDIDNEFIYIMCSKKLLTYEEEEIKFISGRELKTYIEDSNYIKHCINKFYYKKEAMYITEILKENKNEYIQNADKSLKDEGSPGVKMLNYFLKEAISKRASDIHIEPFEDKAVVRFRIDGALHEFWNLSQQLYRQIKGRVKILSNMDIAEKKYPQDGKFKFNFYKKDIDIRVSTMPTLYDEKLVLRILYKSQELIKLKDLGFYGEAFYEIKKISKYSSGMILVTGPTGSGKTTTLYSIINEMDKKHRNIITIEEPVEYSMYGVNQINIREKIGMTFSNVLKYVLRQDPDVIMIGEIRDKDTAQMAIRASLTGHLVLASLHTKDPLSSIIRLMDMEVPDYLLMESLNAIISQRLVRKLCPFCREKFFYKAMSSEIYKKVGCEKCNYTGYLGRVLIYERVILDKYIKEMILKGCSMDRIRKYTLEKNKTNLEESALDLVRKGKTSIEELEKLNF</sequence>
<dbReference type="SUPFAM" id="SSF52540">
    <property type="entry name" value="P-loop containing nucleoside triphosphate hydrolases"/>
    <property type="match status" value="1"/>
</dbReference>
<organism evidence="5 6">
    <name type="scientific">Clostridium cochlearium</name>
    <dbReference type="NCBI Taxonomy" id="1494"/>
    <lineage>
        <taxon>Bacteria</taxon>
        <taxon>Bacillati</taxon>
        <taxon>Bacillota</taxon>
        <taxon>Clostridia</taxon>
        <taxon>Eubacteriales</taxon>
        <taxon>Clostridiaceae</taxon>
        <taxon>Clostridium</taxon>
    </lineage>
</organism>
<evidence type="ECO:0000256" key="1">
    <source>
        <dbReference type="ARBA" id="ARBA00006611"/>
    </source>
</evidence>
<proteinExistence type="inferred from homology"/>
<dbReference type="CDD" id="cd01129">
    <property type="entry name" value="PulE-GspE-like"/>
    <property type="match status" value="1"/>
</dbReference>
<dbReference type="Proteomes" id="UP000250223">
    <property type="component" value="Unassembled WGS sequence"/>
</dbReference>
<dbReference type="PANTHER" id="PTHR30258:SF1">
    <property type="entry name" value="PROTEIN TRANSPORT PROTEIN HOFB HOMOLOG"/>
    <property type="match status" value="1"/>
</dbReference>
<feature type="domain" description="Bacterial type II secretion system protein E" evidence="4">
    <location>
        <begin position="314"/>
        <end position="328"/>
    </location>
</feature>
<dbReference type="SUPFAM" id="SSF160246">
    <property type="entry name" value="EspE N-terminal domain-like"/>
    <property type="match status" value="1"/>
</dbReference>
<dbReference type="AlphaFoldDB" id="A0A2X2W0N9"/>
<dbReference type="Gene3D" id="3.40.50.300">
    <property type="entry name" value="P-loop containing nucleotide triphosphate hydrolases"/>
    <property type="match status" value="1"/>
</dbReference>
<dbReference type="PROSITE" id="PS00662">
    <property type="entry name" value="T2SP_E"/>
    <property type="match status" value="1"/>
</dbReference>
<keyword evidence="2" id="KW-0547">Nucleotide-binding</keyword>
<dbReference type="EMBL" id="UAWC01000001">
    <property type="protein sequence ID" value="SQB32857.1"/>
    <property type="molecule type" value="Genomic_DNA"/>
</dbReference>
<dbReference type="PANTHER" id="PTHR30258">
    <property type="entry name" value="TYPE II SECRETION SYSTEM PROTEIN GSPE-RELATED"/>
    <property type="match status" value="1"/>
</dbReference>
<name>A0A2X2W0N9_CLOCO</name>
<dbReference type="Gene3D" id="3.30.450.90">
    <property type="match status" value="1"/>
</dbReference>
<dbReference type="InterPro" id="IPR037257">
    <property type="entry name" value="T2SS_E_N_sf"/>
</dbReference>
<evidence type="ECO:0000313" key="6">
    <source>
        <dbReference type="Proteomes" id="UP000250223"/>
    </source>
</evidence>
<evidence type="ECO:0000256" key="2">
    <source>
        <dbReference type="ARBA" id="ARBA00022741"/>
    </source>
</evidence>
<keyword evidence="3" id="KW-0067">ATP-binding</keyword>
<evidence type="ECO:0000256" key="3">
    <source>
        <dbReference type="ARBA" id="ARBA00022840"/>
    </source>
</evidence>
<evidence type="ECO:0000313" key="5">
    <source>
        <dbReference type="EMBL" id="SQB32857.1"/>
    </source>
</evidence>
<dbReference type="Pfam" id="PF00437">
    <property type="entry name" value="T2SSE"/>
    <property type="match status" value="1"/>
</dbReference>
<dbReference type="InterPro" id="IPR027417">
    <property type="entry name" value="P-loop_NTPase"/>
</dbReference>
<dbReference type="InterPro" id="IPR001482">
    <property type="entry name" value="T2SS/T4SS_dom"/>
</dbReference>
<dbReference type="SMART" id="SM00382">
    <property type="entry name" value="AAA"/>
    <property type="match status" value="1"/>
</dbReference>
<dbReference type="GO" id="GO:0016887">
    <property type="term" value="F:ATP hydrolysis activity"/>
    <property type="evidence" value="ECO:0007669"/>
    <property type="project" value="TreeGrafter"/>
</dbReference>
<dbReference type="InterPro" id="IPR003593">
    <property type="entry name" value="AAA+_ATPase"/>
</dbReference>